<sequence>MALRVCCRLTRGLVRVLESRSGLFTGAGGVNSAGCLQNRRAIGYRANPWRSLSSTSQSSQVITYEELKKLLVAKSGVVIDVREPWELREYGNIPSAINVPLGQVTSALQLEPEEFKEKYGGDMPSTTENIVFTCLAGMRSIKALQAATSLGYSNSVGVGTVCVSAGGAAIDLEAVAAENQEFLSTRTGERKEMVALNDRLAAYIEKARKT</sequence>
<dbReference type="Pfam" id="PF00581">
    <property type="entry name" value="Rhodanese"/>
    <property type="match status" value="1"/>
</dbReference>
<dbReference type="PANTHER" id="PTHR44086">
    <property type="entry name" value="THIOSULFATE SULFURTRANSFERASE RDL2, MITOCHONDRIAL-RELATED"/>
    <property type="match status" value="1"/>
</dbReference>
<dbReference type="AlphaFoldDB" id="A0A8B9K8K2"/>
<dbReference type="Ensembl" id="ENSAMXT00005036081.1">
    <property type="protein sequence ID" value="ENSAMXP00005033021.1"/>
    <property type="gene ID" value="ENSAMXG00005016012.1"/>
</dbReference>
<evidence type="ECO:0000313" key="2">
    <source>
        <dbReference type="Ensembl" id="ENSAMXP00005033021.1"/>
    </source>
</evidence>
<reference evidence="2" key="1">
    <citation type="submission" date="2025-08" db="UniProtKB">
        <authorList>
            <consortium name="Ensembl"/>
        </authorList>
    </citation>
    <scope>IDENTIFICATION</scope>
</reference>
<dbReference type="PANTHER" id="PTHR44086:SF10">
    <property type="entry name" value="THIOSULFATE SULFURTRANSFERASE_RHODANESE-LIKE DOMAIN-CONTAINING PROTEIN 3"/>
    <property type="match status" value="1"/>
</dbReference>
<name>A0A8B9K8K2_ASTMX</name>
<accession>A0A8B9K8K2</accession>
<proteinExistence type="predicted"/>
<protein>
    <submittedName>
        <fullName evidence="2">Zgc:172323</fullName>
    </submittedName>
</protein>
<organism evidence="2 3">
    <name type="scientific">Astyanax mexicanus</name>
    <name type="common">Blind cave fish</name>
    <name type="synonym">Astyanax fasciatus mexicanus</name>
    <dbReference type="NCBI Taxonomy" id="7994"/>
    <lineage>
        <taxon>Eukaryota</taxon>
        <taxon>Metazoa</taxon>
        <taxon>Chordata</taxon>
        <taxon>Craniata</taxon>
        <taxon>Vertebrata</taxon>
        <taxon>Euteleostomi</taxon>
        <taxon>Actinopterygii</taxon>
        <taxon>Neopterygii</taxon>
        <taxon>Teleostei</taxon>
        <taxon>Ostariophysi</taxon>
        <taxon>Characiformes</taxon>
        <taxon>Characoidei</taxon>
        <taxon>Acestrorhamphidae</taxon>
        <taxon>Acestrorhamphinae</taxon>
        <taxon>Astyanax</taxon>
    </lineage>
</organism>
<dbReference type="InterPro" id="IPR001763">
    <property type="entry name" value="Rhodanese-like_dom"/>
</dbReference>
<dbReference type="InterPro" id="IPR036873">
    <property type="entry name" value="Rhodanese-like_dom_sf"/>
</dbReference>
<dbReference type="SUPFAM" id="SSF52821">
    <property type="entry name" value="Rhodanese/Cell cycle control phosphatase"/>
    <property type="match status" value="1"/>
</dbReference>
<feature type="domain" description="Rhodanese" evidence="1">
    <location>
        <begin position="72"/>
        <end position="163"/>
    </location>
</feature>
<evidence type="ECO:0000259" key="1">
    <source>
        <dbReference type="PROSITE" id="PS50206"/>
    </source>
</evidence>
<dbReference type="Proteomes" id="UP000694621">
    <property type="component" value="Unplaced"/>
</dbReference>
<evidence type="ECO:0000313" key="3">
    <source>
        <dbReference type="Proteomes" id="UP000694621"/>
    </source>
</evidence>
<dbReference type="SMART" id="SM00450">
    <property type="entry name" value="RHOD"/>
    <property type="match status" value="1"/>
</dbReference>
<dbReference type="PROSITE" id="PS50206">
    <property type="entry name" value="RHODANESE_3"/>
    <property type="match status" value="1"/>
</dbReference>
<dbReference type="Gene3D" id="3.40.250.10">
    <property type="entry name" value="Rhodanese-like domain"/>
    <property type="match status" value="1"/>
</dbReference>